<dbReference type="OrthoDB" id="9801492at2"/>
<dbReference type="GO" id="GO:0016757">
    <property type="term" value="F:glycosyltransferase activity"/>
    <property type="evidence" value="ECO:0007669"/>
    <property type="project" value="InterPro"/>
</dbReference>
<organism evidence="3 4">
    <name type="scientific">Propionimicrobium lymphophilum ACS-093-V-SCH5</name>
    <dbReference type="NCBI Taxonomy" id="883161"/>
    <lineage>
        <taxon>Bacteria</taxon>
        <taxon>Bacillati</taxon>
        <taxon>Actinomycetota</taxon>
        <taxon>Actinomycetes</taxon>
        <taxon>Propionibacteriales</taxon>
        <taxon>Propionibacteriaceae</taxon>
        <taxon>Propionimicrobium</taxon>
    </lineage>
</organism>
<comment type="caution">
    <text evidence="3">The sequence shown here is derived from an EMBL/GenBank/DDBJ whole genome shotgun (WGS) entry which is preliminary data.</text>
</comment>
<dbReference type="InterPro" id="IPR001296">
    <property type="entry name" value="Glyco_trans_1"/>
</dbReference>
<dbReference type="AlphaFoldDB" id="S2W486"/>
<gene>
    <name evidence="3" type="ORF">HMPREF9306_00029</name>
</gene>
<protein>
    <recommendedName>
        <fullName evidence="2">Glycosyl transferase family 1 domain-containing protein</fullName>
    </recommendedName>
</protein>
<accession>S2W486</accession>
<dbReference type="EMBL" id="AGZR01000001">
    <property type="protein sequence ID" value="EPD33996.1"/>
    <property type="molecule type" value="Genomic_DNA"/>
</dbReference>
<evidence type="ECO:0000313" key="4">
    <source>
        <dbReference type="Proteomes" id="UP000014417"/>
    </source>
</evidence>
<sequence length="362" mass="41123">MPSMIFHAAYRLNPNSTSGSAIRPIAMKSAFKDAGFEVYDLTGTAAERRKKFQELKSQILTGKRFDFMYSESSTIPPMIGDPRHFPHPLIDAQIFGWLKRHDIPQSVFYRDIYWRFDEYVKRVGKPIAAAMRLLYKAELTIYRRFMSKIYVPSLQMAAEVPQLSGAPVAELPPGGNNIDATTENHPIRLLYVGNVGPLYRLHELVAAIKDNPDFFLTICTGKDNWSKVADEYQISNCPNINVVHRRGNELLELYKNANIATIVLEPSRYRGFAAPIKLFEYINYGKPILVSSGTLASQLVIDNGWGWAIDNDRKDITQTLRMLSDKPELITHSTETVIQSRPEHTWLARAQKVISDLAYSPK</sequence>
<keyword evidence="4" id="KW-1185">Reference proteome</keyword>
<name>S2W486_9ACTN</name>
<dbReference type="STRING" id="883161.HMPREF9306_00029"/>
<evidence type="ECO:0000313" key="3">
    <source>
        <dbReference type="EMBL" id="EPD33996.1"/>
    </source>
</evidence>
<feature type="domain" description="Glycosyl transferase family 1" evidence="2">
    <location>
        <begin position="185"/>
        <end position="327"/>
    </location>
</feature>
<proteinExistence type="predicted"/>
<dbReference type="Proteomes" id="UP000014417">
    <property type="component" value="Unassembled WGS sequence"/>
</dbReference>
<dbReference type="PATRIC" id="fig|883161.3.peg.27"/>
<dbReference type="Gene3D" id="3.40.50.2000">
    <property type="entry name" value="Glycogen Phosphorylase B"/>
    <property type="match status" value="1"/>
</dbReference>
<dbReference type="Pfam" id="PF00534">
    <property type="entry name" value="Glycos_transf_1"/>
    <property type="match status" value="1"/>
</dbReference>
<dbReference type="HOGENOM" id="CLU_064250_0_0_11"/>
<keyword evidence="1" id="KW-0808">Transferase</keyword>
<evidence type="ECO:0000256" key="1">
    <source>
        <dbReference type="ARBA" id="ARBA00022679"/>
    </source>
</evidence>
<evidence type="ECO:0000259" key="2">
    <source>
        <dbReference type="Pfam" id="PF00534"/>
    </source>
</evidence>
<reference evidence="3 4" key="1">
    <citation type="submission" date="2013-04" db="EMBL/GenBank/DDBJ databases">
        <title>The Genome Sequence of Propionimicrobium lymphophilum ACS-093-V-SCH5.</title>
        <authorList>
            <consortium name="The Broad Institute Genomics Platform"/>
            <person name="Earl A."/>
            <person name="Ward D."/>
            <person name="Feldgarden M."/>
            <person name="Gevers D."/>
            <person name="Saerens B."/>
            <person name="Vaneechoutte M."/>
            <person name="Walker B."/>
            <person name="Young S."/>
            <person name="Zeng Q."/>
            <person name="Gargeya S."/>
            <person name="Fitzgerald M."/>
            <person name="Haas B."/>
            <person name="Abouelleil A."/>
            <person name="Allen A.W."/>
            <person name="Alvarado L."/>
            <person name="Arachchi H.M."/>
            <person name="Berlin A.M."/>
            <person name="Chapman S.B."/>
            <person name="Gainer-Dewar J."/>
            <person name="Goldberg J."/>
            <person name="Griggs A."/>
            <person name="Gujja S."/>
            <person name="Hansen M."/>
            <person name="Howarth C."/>
            <person name="Imamovic A."/>
            <person name="Ireland A."/>
            <person name="Larimer J."/>
            <person name="McCowan C."/>
            <person name="Murphy C."/>
            <person name="Pearson M."/>
            <person name="Poon T.W."/>
            <person name="Priest M."/>
            <person name="Roberts A."/>
            <person name="Saif S."/>
            <person name="Shea T."/>
            <person name="Sisk P."/>
            <person name="Sykes S."/>
            <person name="Wortman J."/>
            <person name="Nusbaum C."/>
            <person name="Birren B."/>
        </authorList>
    </citation>
    <scope>NUCLEOTIDE SEQUENCE [LARGE SCALE GENOMIC DNA]</scope>
    <source>
        <strain evidence="3 4">ACS-093-V-SCH5</strain>
    </source>
</reference>
<dbReference type="SUPFAM" id="SSF53756">
    <property type="entry name" value="UDP-Glycosyltransferase/glycogen phosphorylase"/>
    <property type="match status" value="1"/>
</dbReference>